<proteinExistence type="predicted"/>
<dbReference type="Proteomes" id="UP001209276">
    <property type="component" value="Unassembled WGS sequence"/>
</dbReference>
<dbReference type="Pfam" id="PF00326">
    <property type="entry name" value="Peptidase_S9"/>
    <property type="match status" value="1"/>
</dbReference>
<feature type="domain" description="Dipeptidylpeptidase IV N-terminal" evidence="2">
    <location>
        <begin position="107"/>
        <end position="471"/>
    </location>
</feature>
<dbReference type="GeneID" id="76996490"/>
<evidence type="ECO:0000313" key="3">
    <source>
        <dbReference type="EMBL" id="MCY9607558.1"/>
    </source>
</evidence>
<dbReference type="Gene3D" id="3.40.50.1820">
    <property type="entry name" value="alpha/beta hydrolase"/>
    <property type="match status" value="1"/>
</dbReference>
<protein>
    <submittedName>
        <fullName evidence="4">Prolyl oligopeptidase family serine peptidase</fullName>
    </submittedName>
    <submittedName>
        <fullName evidence="3">S9 family peptidase</fullName>
    </submittedName>
</protein>
<dbReference type="Proteomes" id="UP000315377">
    <property type="component" value="Chromosome"/>
</dbReference>
<dbReference type="InterPro" id="IPR050278">
    <property type="entry name" value="Serine_Prot_S9B/DPPIV"/>
</dbReference>
<evidence type="ECO:0000313" key="4">
    <source>
        <dbReference type="EMBL" id="QDM43969.1"/>
    </source>
</evidence>
<reference evidence="4 5" key="1">
    <citation type="submission" date="2019-07" db="EMBL/GenBank/DDBJ databases">
        <title>Paenibacillus thiaminolyticus NRRL B-4156.</title>
        <authorList>
            <person name="Hehnly C."/>
            <person name="Zhang L."/>
        </authorList>
    </citation>
    <scope>NUCLEOTIDE SEQUENCE [LARGE SCALE GENOMIC DNA]</scope>
    <source>
        <strain evidence="4 5">NRRL B-4156</strain>
    </source>
</reference>
<gene>
    <name evidence="4" type="ORF">FLT43_10995</name>
    <name evidence="3" type="ORF">M5W83_10390</name>
</gene>
<dbReference type="RefSeq" id="WP_087444857.1">
    <property type="nucleotide sequence ID" value="NZ_CABMNB010000047.1"/>
</dbReference>
<evidence type="ECO:0000259" key="2">
    <source>
        <dbReference type="Pfam" id="PF00930"/>
    </source>
</evidence>
<dbReference type="InterPro" id="IPR029058">
    <property type="entry name" value="AB_hydrolase_fold"/>
</dbReference>
<reference evidence="3 6" key="2">
    <citation type="submission" date="2022-05" db="EMBL/GenBank/DDBJ databases">
        <title>Genome Sequencing of Bee-Associated Microbes.</title>
        <authorList>
            <person name="Dunlap C."/>
        </authorList>
    </citation>
    <scope>NUCLEOTIDE SEQUENCE [LARGE SCALE GENOMIC DNA]</scope>
    <source>
        <strain evidence="3 6">NRRL B-14613</strain>
    </source>
</reference>
<accession>A0AAP9DUI7</accession>
<evidence type="ECO:0000313" key="6">
    <source>
        <dbReference type="Proteomes" id="UP001209276"/>
    </source>
</evidence>
<dbReference type="InterPro" id="IPR001375">
    <property type="entry name" value="Peptidase_S9_cat"/>
</dbReference>
<dbReference type="PANTHER" id="PTHR11731">
    <property type="entry name" value="PROTEASE FAMILY S9B,C DIPEPTIDYL-PEPTIDASE IV-RELATED"/>
    <property type="match status" value="1"/>
</dbReference>
<dbReference type="GO" id="GO:0006508">
    <property type="term" value="P:proteolysis"/>
    <property type="evidence" value="ECO:0007669"/>
    <property type="project" value="InterPro"/>
</dbReference>
<evidence type="ECO:0000313" key="5">
    <source>
        <dbReference type="Proteomes" id="UP000315377"/>
    </source>
</evidence>
<dbReference type="Pfam" id="PF00930">
    <property type="entry name" value="DPPIV_N"/>
    <property type="match status" value="1"/>
</dbReference>
<dbReference type="SUPFAM" id="SSF53474">
    <property type="entry name" value="alpha/beta-Hydrolases"/>
    <property type="match status" value="1"/>
</dbReference>
<keyword evidence="6" id="KW-1185">Reference proteome</keyword>
<dbReference type="AlphaFoldDB" id="A0AAP9DUI7"/>
<dbReference type="EMBL" id="CP041405">
    <property type="protein sequence ID" value="QDM43969.1"/>
    <property type="molecule type" value="Genomic_DNA"/>
</dbReference>
<organism evidence="4 5">
    <name type="scientific">Paenibacillus thiaminolyticus</name>
    <name type="common">Bacillus thiaminolyticus</name>
    <dbReference type="NCBI Taxonomy" id="49283"/>
    <lineage>
        <taxon>Bacteria</taxon>
        <taxon>Bacillati</taxon>
        <taxon>Bacillota</taxon>
        <taxon>Bacilli</taxon>
        <taxon>Bacillales</taxon>
        <taxon>Paenibacillaceae</taxon>
        <taxon>Paenibacillus</taxon>
    </lineage>
</organism>
<dbReference type="EMBL" id="JAMDMM010000021">
    <property type="protein sequence ID" value="MCY9607558.1"/>
    <property type="molecule type" value="Genomic_DNA"/>
</dbReference>
<dbReference type="Gene3D" id="2.140.10.30">
    <property type="entry name" value="Dipeptidylpeptidase IV, N-terminal domain"/>
    <property type="match status" value="1"/>
</dbReference>
<dbReference type="InterPro" id="IPR002469">
    <property type="entry name" value="Peptidase_S9B_N"/>
</dbReference>
<name>A0AAP9DUI7_PANTH</name>
<dbReference type="SUPFAM" id="SSF82171">
    <property type="entry name" value="DPP6 N-terminal domain-like"/>
    <property type="match status" value="1"/>
</dbReference>
<dbReference type="GO" id="GO:0008236">
    <property type="term" value="F:serine-type peptidase activity"/>
    <property type="evidence" value="ECO:0007669"/>
    <property type="project" value="InterPro"/>
</dbReference>
<sequence length="786" mass="88640">MSNIISREQYDRAAKLLSSEWQQHVFNGRVVPNWLDGGNRFWYRCDVRLGREKGTEYILADPETNASKPAFDHERLASSLSQEVGRTLDRHHLELDRLELPESCHLIRFDMDGARWECDLSSYRCTRLPAPDRPLPEPYELLSPDGQWGAYAEKHNLFTRHVESGEVRQLTFGGEPYYDYTGSVEAMNLNLRPEGKSFPAALWSPDSTKLMTMRLDQRSLRELHLLQHVPSAASGDLRPVRHSIRYACPGDPHIPLADIVICDIKRQDSIVVDAPRIILGSDSPFNPLAPQACWSKDSKQVCYLSMARDYRSAKLIAADAETGAARTAIEERSDTFLFIDLYHFGNLDLQLRPDPNFRLLADDTALWLSERDGYAHLYLFDSRSRQLIRQLTSGEWNVRRLAAVDERQQWIYFTASGREPGRDPYFQHLYRIRLDGTGLTLLTPEDADHKIAFAPDLSCFTDTYSRVDLPPVSVLRHNDGSLVRELERADIELLLEQGYQLPERFTVKAADGVTDLYGILIPPASCEPGRKYPLIDYFYGGPQLLNTPKSFLWESAIDFSGGSQSFTQLGFVTIVMDGTGTPYRSKAFHDASDGNLEHAAGLADHAAAIPQLAERYPFIDPKRVGIWGVSGGGYGSARAILTYPDVYSVAVSGAGNHDQRAYIAAWGDRFQGLADKEHPERYGRQDNAQLAANLKGKLLLAHGDMDDNVHMAHTMQLVDALIRANKDFDLLIMPNVGHSIQSNRYFIRRKWDYFVKHLLGAEPPAQYEIAPEVQHLPAQAALSIPD</sequence>
<evidence type="ECO:0000259" key="1">
    <source>
        <dbReference type="Pfam" id="PF00326"/>
    </source>
</evidence>
<feature type="domain" description="Peptidase S9 prolyl oligopeptidase catalytic" evidence="1">
    <location>
        <begin position="559"/>
        <end position="758"/>
    </location>
</feature>